<gene>
    <name evidence="2" type="ORF">BSZ37_03685</name>
</gene>
<dbReference type="EMBL" id="MQWD01000001">
    <property type="protein sequence ID" value="PAP75599.1"/>
    <property type="molecule type" value="Genomic_DNA"/>
</dbReference>
<keyword evidence="3" id="KW-1185">Reference proteome</keyword>
<dbReference type="AlphaFoldDB" id="A0A271IYK0"/>
<evidence type="ECO:0000313" key="2">
    <source>
        <dbReference type="EMBL" id="PAP75599.1"/>
    </source>
</evidence>
<feature type="signal peptide" evidence="1">
    <location>
        <begin position="1"/>
        <end position="20"/>
    </location>
</feature>
<dbReference type="Gene3D" id="1.25.10.10">
    <property type="entry name" value="Leucine-rich Repeat Variant"/>
    <property type="match status" value="1"/>
</dbReference>
<organism evidence="2 3">
    <name type="scientific">Rubrivirga marina</name>
    <dbReference type="NCBI Taxonomy" id="1196024"/>
    <lineage>
        <taxon>Bacteria</taxon>
        <taxon>Pseudomonadati</taxon>
        <taxon>Rhodothermota</taxon>
        <taxon>Rhodothermia</taxon>
        <taxon>Rhodothermales</taxon>
        <taxon>Rubricoccaceae</taxon>
        <taxon>Rubrivirga</taxon>
    </lineage>
</organism>
<dbReference type="RefSeq" id="WP_095509241.1">
    <property type="nucleotide sequence ID" value="NZ_MQWD01000001.1"/>
</dbReference>
<sequence length="171" mass="18069">MRLPLTAALAVCTLVGAAHAQPDTFPRSTFLGAAPFAGTPDAPLRVSAAVVEALESPSDRVRTDALHAVATLGFVEGADIRPAVPALLSVYRTDADERLRVMALRALEASGDEAAMAALRAEVEAEVEQRGHPNVRRLLAAVLVDHYGTYALRHDPALMGLIEGALTERTP</sequence>
<feature type="chain" id="PRO_5012854528" description="HEAT repeat domain-containing protein" evidence="1">
    <location>
        <begin position="21"/>
        <end position="171"/>
    </location>
</feature>
<comment type="caution">
    <text evidence="2">The sequence shown here is derived from an EMBL/GenBank/DDBJ whole genome shotgun (WGS) entry which is preliminary data.</text>
</comment>
<accession>A0A271IYK0</accession>
<dbReference type="InterPro" id="IPR011989">
    <property type="entry name" value="ARM-like"/>
</dbReference>
<dbReference type="SUPFAM" id="SSF48371">
    <property type="entry name" value="ARM repeat"/>
    <property type="match status" value="1"/>
</dbReference>
<protein>
    <recommendedName>
        <fullName evidence="4">HEAT repeat domain-containing protein</fullName>
    </recommendedName>
</protein>
<dbReference type="Proteomes" id="UP000216339">
    <property type="component" value="Unassembled WGS sequence"/>
</dbReference>
<evidence type="ECO:0000256" key="1">
    <source>
        <dbReference type="SAM" id="SignalP"/>
    </source>
</evidence>
<proteinExistence type="predicted"/>
<evidence type="ECO:0008006" key="4">
    <source>
        <dbReference type="Google" id="ProtNLM"/>
    </source>
</evidence>
<name>A0A271IYK0_9BACT</name>
<dbReference type="InterPro" id="IPR016024">
    <property type="entry name" value="ARM-type_fold"/>
</dbReference>
<keyword evidence="1" id="KW-0732">Signal</keyword>
<evidence type="ECO:0000313" key="3">
    <source>
        <dbReference type="Proteomes" id="UP000216339"/>
    </source>
</evidence>
<reference evidence="2 3" key="1">
    <citation type="submission" date="2016-11" db="EMBL/GenBank/DDBJ databases">
        <title>Study of marine rhodopsin-containing bacteria.</title>
        <authorList>
            <person name="Yoshizawa S."/>
            <person name="Kumagai Y."/>
            <person name="Kogure K."/>
        </authorList>
    </citation>
    <scope>NUCLEOTIDE SEQUENCE [LARGE SCALE GENOMIC DNA]</scope>
    <source>
        <strain evidence="2 3">SAORIC-28</strain>
    </source>
</reference>